<dbReference type="AlphaFoldDB" id="A0A2P6MQ91"/>
<comment type="caution">
    <text evidence="1">The sequence shown here is derived from an EMBL/GenBank/DDBJ whole genome shotgun (WGS) entry which is preliminary data.</text>
</comment>
<reference evidence="1 2" key="1">
    <citation type="journal article" date="2018" name="Genome Biol. Evol.">
        <title>Multiple Roots of Fruiting Body Formation in Amoebozoa.</title>
        <authorList>
            <person name="Hillmann F."/>
            <person name="Forbes G."/>
            <person name="Novohradska S."/>
            <person name="Ferling I."/>
            <person name="Riege K."/>
            <person name="Groth M."/>
            <person name="Westermann M."/>
            <person name="Marz M."/>
            <person name="Spaller T."/>
            <person name="Winckler T."/>
            <person name="Schaap P."/>
            <person name="Glockner G."/>
        </authorList>
    </citation>
    <scope>NUCLEOTIDE SEQUENCE [LARGE SCALE GENOMIC DNA]</scope>
    <source>
        <strain evidence="1 2">Jena</strain>
    </source>
</reference>
<protein>
    <submittedName>
        <fullName evidence="1">Uncharacterized protein</fullName>
    </submittedName>
</protein>
<dbReference type="OrthoDB" id="6159439at2759"/>
<gene>
    <name evidence="1" type="ORF">PROFUN_16497</name>
</gene>
<name>A0A2P6MQ91_9EUKA</name>
<evidence type="ECO:0000313" key="2">
    <source>
        <dbReference type="Proteomes" id="UP000241769"/>
    </source>
</evidence>
<dbReference type="Proteomes" id="UP000241769">
    <property type="component" value="Unassembled WGS sequence"/>
</dbReference>
<organism evidence="1 2">
    <name type="scientific">Planoprotostelium fungivorum</name>
    <dbReference type="NCBI Taxonomy" id="1890364"/>
    <lineage>
        <taxon>Eukaryota</taxon>
        <taxon>Amoebozoa</taxon>
        <taxon>Evosea</taxon>
        <taxon>Variosea</taxon>
        <taxon>Cavosteliida</taxon>
        <taxon>Cavosteliaceae</taxon>
        <taxon>Planoprotostelium</taxon>
    </lineage>
</organism>
<proteinExistence type="predicted"/>
<dbReference type="EMBL" id="MDYQ01000533">
    <property type="protein sequence ID" value="PRP73879.1"/>
    <property type="molecule type" value="Genomic_DNA"/>
</dbReference>
<feature type="non-terminal residue" evidence="1">
    <location>
        <position position="1"/>
    </location>
</feature>
<accession>A0A2P6MQ91</accession>
<dbReference type="InParanoid" id="A0A2P6MQ91"/>
<keyword evidence="2" id="KW-1185">Reference proteome</keyword>
<sequence length="101" mass="11640">RAWDKIDTPSLSSFRWLLGGLAHSISNKHLLSRYFILLWGHPTIMWEEPNKCLVRGAQQLKSKCLPRMTHFFGFKIVQCESQRIQEKVKSSLVGLVALDTD</sequence>
<evidence type="ECO:0000313" key="1">
    <source>
        <dbReference type="EMBL" id="PRP73879.1"/>
    </source>
</evidence>